<dbReference type="Proteomes" id="UP000320876">
    <property type="component" value="Unassembled WGS sequence"/>
</dbReference>
<accession>A0A542DPP8</accession>
<gene>
    <name evidence="1" type="ORF">FB471_4903</name>
</gene>
<evidence type="ECO:0000313" key="1">
    <source>
        <dbReference type="EMBL" id="TQJ05080.1"/>
    </source>
</evidence>
<reference evidence="1 2" key="1">
    <citation type="submission" date="2019-06" db="EMBL/GenBank/DDBJ databases">
        <title>Sequencing the genomes of 1000 actinobacteria strains.</title>
        <authorList>
            <person name="Klenk H.-P."/>
        </authorList>
    </citation>
    <scope>NUCLEOTIDE SEQUENCE [LARGE SCALE GENOMIC DNA]</scope>
    <source>
        <strain evidence="1 2">DSM 45679</strain>
    </source>
</reference>
<sequence length="192" mass="21147">MFVLVLPADANGPGGVEVRETRRNEYALVAYSSIRKLVDACGAGQPWVRLTREAVDDICADHGVSVIALDLPLPEGHRYPDIAEREKPYLEPLEADPALGEFVYVPSRPIRAGDRRVLLELQPDHAGRPLLLAYTSPDMLVAGCGPYQPWAAIRAEDLEQVARESGAYGVTFDPILAEESRHIGPVNDWSRH</sequence>
<dbReference type="InterPro" id="IPR049975">
    <property type="entry name" value="SAV_915-like_dom"/>
</dbReference>
<evidence type="ECO:0000313" key="2">
    <source>
        <dbReference type="Proteomes" id="UP000320876"/>
    </source>
</evidence>
<name>A0A542DPP8_AMYCI</name>
<organism evidence="1 2">
    <name type="scientific">Amycolatopsis cihanbeyliensis</name>
    <dbReference type="NCBI Taxonomy" id="1128664"/>
    <lineage>
        <taxon>Bacteria</taxon>
        <taxon>Bacillati</taxon>
        <taxon>Actinomycetota</taxon>
        <taxon>Actinomycetes</taxon>
        <taxon>Pseudonocardiales</taxon>
        <taxon>Pseudonocardiaceae</taxon>
        <taxon>Amycolatopsis</taxon>
    </lineage>
</organism>
<dbReference type="NCBIfam" id="NF042914">
    <property type="entry name" value="SAV915_dom"/>
    <property type="match status" value="2"/>
</dbReference>
<comment type="caution">
    <text evidence="1">The sequence shown here is derived from an EMBL/GenBank/DDBJ whole genome shotgun (WGS) entry which is preliminary data.</text>
</comment>
<keyword evidence="2" id="KW-1185">Reference proteome</keyword>
<dbReference type="AlphaFoldDB" id="A0A542DPP8"/>
<dbReference type="OrthoDB" id="3611885at2"/>
<proteinExistence type="predicted"/>
<protein>
    <recommendedName>
        <fullName evidence="3">Type III secretion system (T3SS) SseB-like protein</fullName>
    </recommendedName>
</protein>
<evidence type="ECO:0008006" key="3">
    <source>
        <dbReference type="Google" id="ProtNLM"/>
    </source>
</evidence>
<dbReference type="EMBL" id="VFML01000001">
    <property type="protein sequence ID" value="TQJ05080.1"/>
    <property type="molecule type" value="Genomic_DNA"/>
</dbReference>